<dbReference type="Gene3D" id="3.40.190.10">
    <property type="entry name" value="Periplasmic binding protein-like II"/>
    <property type="match status" value="2"/>
</dbReference>
<keyword evidence="2" id="KW-1185">Reference proteome</keyword>
<gene>
    <name evidence="1" type="ORF">HNR09_001280</name>
</gene>
<sequence>MFTPITRPAPRGPRAAALGLAAAVVGLTACGDGGATQGSDDDVTLEFAFWGSDYRLQLTEEIIETFEAAHPGITVEAAYGDSGYWDQMATRTAAGDMPDIVQMDDKYLREYADRDALMELSAVDVDGLDPDIVDNGRTEDGLYGVTIGINSFALVANPDLFDEAGVDMPDDSSWTWDDYRDITVELSENLDDGWGAVSLNQPGAFQVWLRQHGANLTTEDGELGFDEELATDYFQYFRDLMDDGGMPPADALSEDMELGPEQSQAGLGHAALSGWWTNELPTLANASGAEMELLRFPSETGQAEDHGMWFKSSMLLSASSDTEHPEEVQAFIEHFISSEDAGLISLTDRGLPADENVRAAVLDELEGADARSAEFVQDIEPELGEPEPVPAIGFSTMRETLFRYESEVYFDRLTPQEAAAEMMAEMESSLQ</sequence>
<reference evidence="1 2" key="1">
    <citation type="submission" date="2020-07" db="EMBL/GenBank/DDBJ databases">
        <title>Sequencing the genomes of 1000 actinobacteria strains.</title>
        <authorList>
            <person name="Klenk H.-P."/>
        </authorList>
    </citation>
    <scope>NUCLEOTIDE SEQUENCE [LARGE SCALE GENOMIC DNA]</scope>
    <source>
        <strain evidence="1 2">DSM 15475</strain>
    </source>
</reference>
<organism evidence="1 2">
    <name type="scientific">Nesterenkonia xinjiangensis</name>
    <dbReference type="NCBI Taxonomy" id="225327"/>
    <lineage>
        <taxon>Bacteria</taxon>
        <taxon>Bacillati</taxon>
        <taxon>Actinomycetota</taxon>
        <taxon>Actinomycetes</taxon>
        <taxon>Micrococcales</taxon>
        <taxon>Micrococcaceae</taxon>
        <taxon>Nesterenkonia</taxon>
    </lineage>
</organism>
<dbReference type="AlphaFoldDB" id="A0A7Z0K8P5"/>
<dbReference type="InterPro" id="IPR006059">
    <property type="entry name" value="SBP"/>
</dbReference>
<dbReference type="InterPro" id="IPR050490">
    <property type="entry name" value="Bact_solute-bd_prot1"/>
</dbReference>
<comment type="caution">
    <text evidence="1">The sequence shown here is derived from an EMBL/GenBank/DDBJ whole genome shotgun (WGS) entry which is preliminary data.</text>
</comment>
<accession>A0A7Z0K8P5</accession>
<dbReference type="PANTHER" id="PTHR43649:SF11">
    <property type="entry name" value="ABC TRANSPORTER SUBSTRATE-BINDING PROTEIN YESO-RELATED"/>
    <property type="match status" value="1"/>
</dbReference>
<dbReference type="SUPFAM" id="SSF53850">
    <property type="entry name" value="Periplasmic binding protein-like II"/>
    <property type="match status" value="1"/>
</dbReference>
<protein>
    <submittedName>
        <fullName evidence="1">Multiple sugar transport system substrate-binding protein</fullName>
    </submittedName>
</protein>
<dbReference type="RefSeq" id="WP_179541293.1">
    <property type="nucleotide sequence ID" value="NZ_BAAALL010000002.1"/>
</dbReference>
<dbReference type="Pfam" id="PF01547">
    <property type="entry name" value="SBP_bac_1"/>
    <property type="match status" value="1"/>
</dbReference>
<evidence type="ECO:0000313" key="1">
    <source>
        <dbReference type="EMBL" id="NYJ77869.1"/>
    </source>
</evidence>
<keyword evidence="1" id="KW-0813">Transport</keyword>
<name>A0A7Z0K8P5_9MICC</name>
<proteinExistence type="predicted"/>
<keyword evidence="1" id="KW-0762">Sugar transport</keyword>
<dbReference type="PROSITE" id="PS51257">
    <property type="entry name" value="PROKAR_LIPOPROTEIN"/>
    <property type="match status" value="1"/>
</dbReference>
<dbReference type="Proteomes" id="UP000535437">
    <property type="component" value="Unassembled WGS sequence"/>
</dbReference>
<dbReference type="EMBL" id="JACCFY010000001">
    <property type="protein sequence ID" value="NYJ77869.1"/>
    <property type="molecule type" value="Genomic_DNA"/>
</dbReference>
<dbReference type="PANTHER" id="PTHR43649">
    <property type="entry name" value="ARABINOSE-BINDING PROTEIN-RELATED"/>
    <property type="match status" value="1"/>
</dbReference>
<evidence type="ECO:0000313" key="2">
    <source>
        <dbReference type="Proteomes" id="UP000535437"/>
    </source>
</evidence>